<dbReference type="GO" id="GO:0005524">
    <property type="term" value="F:ATP binding"/>
    <property type="evidence" value="ECO:0007669"/>
    <property type="project" value="UniProtKB-KW"/>
</dbReference>
<dbReference type="InterPro" id="IPR000631">
    <property type="entry name" value="CARKD"/>
</dbReference>
<comment type="function">
    <text evidence="6">Catalyzes the dehydration of the S-form of NAD(P)HX at the expense of ADP, which is converted to AMP. Together with NAD(P)HX epimerase, which catalyzes the epimerization of the S- and R-forms, the enzyme allows the repair of both epimers of NAD(P)HX, a damaged form of NAD(P)H that is a result of enzymatic or heat-dependent hydration.</text>
</comment>
<keyword evidence="3 6" id="KW-0521">NADP</keyword>
<feature type="binding site" evidence="6">
    <location>
        <position position="226"/>
    </location>
    <ligand>
        <name>AMP</name>
        <dbReference type="ChEBI" id="CHEBI:456215"/>
    </ligand>
</feature>
<sequence>MPDHDLPSPTLPRLKPRAKDSHKGSFGNALLIGGSRGMAGSIALSGLAAARTGAGLVRLAVPDRCLETVASFSPCTMTIPLTNSSAGQITASIEELTAHLEAANCIGIGPGMGGSPELQQLVQDVLRTAQCPVVVDADALNNLGAISNWRELLSEKVVLTPHPGEWSRLSGMAASDREAQVAAAIEHAKQSGATIVLKGYRTLVTDGVEAAFNSTGTPAMATGGSGDVLTGIITALICQGLSPLEAAHLGVTVHGLSGELAERALSTRVVLPPELIQYLPLALGAHAEQRSSRGIGF</sequence>
<keyword evidence="5 6" id="KW-0456">Lyase</keyword>
<comment type="subunit">
    <text evidence="6">Homotetramer.</text>
</comment>
<evidence type="ECO:0000313" key="10">
    <source>
        <dbReference type="Proteomes" id="UP000318017"/>
    </source>
</evidence>
<keyword evidence="2 6" id="KW-0067">ATP-binding</keyword>
<feature type="region of interest" description="Disordered" evidence="7">
    <location>
        <begin position="1"/>
        <end position="23"/>
    </location>
</feature>
<dbReference type="PANTHER" id="PTHR12592">
    <property type="entry name" value="ATP-DEPENDENT (S)-NAD(P)H-HYDRATE DEHYDRATASE FAMILY MEMBER"/>
    <property type="match status" value="1"/>
</dbReference>
<gene>
    <name evidence="6" type="primary">nnrD</name>
    <name evidence="9" type="ORF">Q31a_58670</name>
</gene>
<comment type="cofactor">
    <cofactor evidence="6">
        <name>Mg(2+)</name>
        <dbReference type="ChEBI" id="CHEBI:18420"/>
    </cofactor>
</comment>
<dbReference type="Pfam" id="PF01256">
    <property type="entry name" value="Carb_kinase"/>
    <property type="match status" value="1"/>
</dbReference>
<dbReference type="GO" id="GO:0046496">
    <property type="term" value="P:nicotinamide nucleotide metabolic process"/>
    <property type="evidence" value="ECO:0007669"/>
    <property type="project" value="UniProtKB-UniRule"/>
</dbReference>
<evidence type="ECO:0000256" key="4">
    <source>
        <dbReference type="ARBA" id="ARBA00023027"/>
    </source>
</evidence>
<proteinExistence type="inferred from homology"/>
<dbReference type="PANTHER" id="PTHR12592:SF0">
    <property type="entry name" value="ATP-DEPENDENT (S)-NAD(P)H-HYDRATE DEHYDRATASE"/>
    <property type="match status" value="1"/>
</dbReference>
<dbReference type="GO" id="GO:0110051">
    <property type="term" value="P:metabolite repair"/>
    <property type="evidence" value="ECO:0007669"/>
    <property type="project" value="TreeGrafter"/>
</dbReference>
<dbReference type="EC" id="4.2.1.136" evidence="6"/>
<dbReference type="GO" id="GO:0052855">
    <property type="term" value="F:ADP-dependent NAD(P)H-hydrate dehydratase activity"/>
    <property type="evidence" value="ECO:0007669"/>
    <property type="project" value="UniProtKB-UniRule"/>
</dbReference>
<evidence type="ECO:0000256" key="1">
    <source>
        <dbReference type="ARBA" id="ARBA00022741"/>
    </source>
</evidence>
<dbReference type="EMBL" id="CP036298">
    <property type="protein sequence ID" value="QDV27478.1"/>
    <property type="molecule type" value="Genomic_DNA"/>
</dbReference>
<dbReference type="CDD" id="cd01171">
    <property type="entry name" value="YXKO-related"/>
    <property type="match status" value="1"/>
</dbReference>
<dbReference type="RefSeq" id="WP_145084932.1">
    <property type="nucleotide sequence ID" value="NZ_CP036298.1"/>
</dbReference>
<feature type="binding site" evidence="6">
    <location>
        <position position="227"/>
    </location>
    <ligand>
        <name>(6S)-NADPHX</name>
        <dbReference type="ChEBI" id="CHEBI:64076"/>
    </ligand>
</feature>
<keyword evidence="1 6" id="KW-0547">Nucleotide-binding</keyword>
<accession>A0A518GG06</accession>
<dbReference type="InterPro" id="IPR017953">
    <property type="entry name" value="Carbohydrate_kinase_pred_CS"/>
</dbReference>
<dbReference type="Proteomes" id="UP000318017">
    <property type="component" value="Chromosome"/>
</dbReference>
<evidence type="ECO:0000313" key="9">
    <source>
        <dbReference type="EMBL" id="QDV27478.1"/>
    </source>
</evidence>
<dbReference type="PROSITE" id="PS51383">
    <property type="entry name" value="YJEF_C_3"/>
    <property type="match status" value="1"/>
</dbReference>
<dbReference type="GO" id="GO:0052856">
    <property type="term" value="F:NAD(P)HX epimerase activity"/>
    <property type="evidence" value="ECO:0007669"/>
    <property type="project" value="TreeGrafter"/>
</dbReference>
<organism evidence="9 10">
    <name type="scientific">Aureliella helgolandensis</name>
    <dbReference type="NCBI Taxonomy" id="2527968"/>
    <lineage>
        <taxon>Bacteria</taxon>
        <taxon>Pseudomonadati</taxon>
        <taxon>Planctomycetota</taxon>
        <taxon>Planctomycetia</taxon>
        <taxon>Pirellulales</taxon>
        <taxon>Pirellulaceae</taxon>
        <taxon>Aureliella</taxon>
    </lineage>
</organism>
<dbReference type="OrthoDB" id="9806925at2"/>
<dbReference type="Gene3D" id="3.40.1190.20">
    <property type="match status" value="1"/>
</dbReference>
<comment type="catalytic activity">
    <reaction evidence="6">
        <text>(6S)-NADHX + ADP = AMP + phosphate + NADH + H(+)</text>
        <dbReference type="Rhea" id="RHEA:32223"/>
        <dbReference type="ChEBI" id="CHEBI:15378"/>
        <dbReference type="ChEBI" id="CHEBI:43474"/>
        <dbReference type="ChEBI" id="CHEBI:57945"/>
        <dbReference type="ChEBI" id="CHEBI:64074"/>
        <dbReference type="ChEBI" id="CHEBI:456215"/>
        <dbReference type="ChEBI" id="CHEBI:456216"/>
        <dbReference type="EC" id="4.2.1.136"/>
    </reaction>
</comment>
<comment type="catalytic activity">
    <reaction evidence="6">
        <text>(6S)-NADPHX + ADP = AMP + phosphate + NADPH + H(+)</text>
        <dbReference type="Rhea" id="RHEA:32235"/>
        <dbReference type="ChEBI" id="CHEBI:15378"/>
        <dbReference type="ChEBI" id="CHEBI:43474"/>
        <dbReference type="ChEBI" id="CHEBI:57783"/>
        <dbReference type="ChEBI" id="CHEBI:64076"/>
        <dbReference type="ChEBI" id="CHEBI:456215"/>
        <dbReference type="ChEBI" id="CHEBI:456216"/>
        <dbReference type="EC" id="4.2.1.136"/>
    </reaction>
</comment>
<evidence type="ECO:0000259" key="8">
    <source>
        <dbReference type="PROSITE" id="PS51383"/>
    </source>
</evidence>
<feature type="binding site" evidence="6">
    <location>
        <position position="111"/>
    </location>
    <ligand>
        <name>(6S)-NADPHX</name>
        <dbReference type="ChEBI" id="CHEBI:64076"/>
    </ligand>
</feature>
<comment type="caution">
    <text evidence="6">Lacks conserved residue(s) required for the propagation of feature annotation.</text>
</comment>
<dbReference type="InterPro" id="IPR029056">
    <property type="entry name" value="Ribokinase-like"/>
</dbReference>
<dbReference type="NCBIfam" id="TIGR00196">
    <property type="entry name" value="yjeF_cterm"/>
    <property type="match status" value="1"/>
</dbReference>
<dbReference type="KEGG" id="ahel:Q31a_58670"/>
<protein>
    <recommendedName>
        <fullName evidence="6">ADP-dependent (S)-NAD(P)H-hydrate dehydratase</fullName>
        <ecNumber evidence="6">4.2.1.136</ecNumber>
    </recommendedName>
    <alternativeName>
        <fullName evidence="6">ADP-dependent NAD(P)HX dehydratase</fullName>
    </alternativeName>
</protein>
<dbReference type="HAMAP" id="MF_01965">
    <property type="entry name" value="NADHX_dehydratase"/>
    <property type="match status" value="1"/>
</dbReference>
<feature type="domain" description="YjeF C-terminal" evidence="8">
    <location>
        <begin position="6"/>
        <end position="286"/>
    </location>
</feature>
<feature type="binding site" evidence="6">
    <location>
        <position position="162"/>
    </location>
    <ligand>
        <name>(6S)-NADPHX</name>
        <dbReference type="ChEBI" id="CHEBI:64076"/>
    </ligand>
</feature>
<evidence type="ECO:0000256" key="7">
    <source>
        <dbReference type="SAM" id="MobiDB-lite"/>
    </source>
</evidence>
<comment type="similarity">
    <text evidence="6">Belongs to the NnrD/CARKD family.</text>
</comment>
<feature type="binding site" evidence="6">
    <location>
        <begin position="198"/>
        <end position="202"/>
    </location>
    <ligand>
        <name>AMP</name>
        <dbReference type="ChEBI" id="CHEBI:456215"/>
    </ligand>
</feature>
<dbReference type="PROSITE" id="PS01050">
    <property type="entry name" value="YJEF_C_2"/>
    <property type="match status" value="1"/>
</dbReference>
<evidence type="ECO:0000256" key="2">
    <source>
        <dbReference type="ARBA" id="ARBA00022840"/>
    </source>
</evidence>
<evidence type="ECO:0000256" key="6">
    <source>
        <dbReference type="HAMAP-Rule" id="MF_01965"/>
    </source>
</evidence>
<dbReference type="AlphaFoldDB" id="A0A518GG06"/>
<keyword evidence="10" id="KW-1185">Reference proteome</keyword>
<keyword evidence="4 6" id="KW-0520">NAD</keyword>
<name>A0A518GG06_9BACT</name>
<evidence type="ECO:0000256" key="3">
    <source>
        <dbReference type="ARBA" id="ARBA00022857"/>
    </source>
</evidence>
<reference evidence="9 10" key="1">
    <citation type="submission" date="2019-02" db="EMBL/GenBank/DDBJ databases">
        <title>Deep-cultivation of Planctomycetes and their phenomic and genomic characterization uncovers novel biology.</title>
        <authorList>
            <person name="Wiegand S."/>
            <person name="Jogler M."/>
            <person name="Boedeker C."/>
            <person name="Pinto D."/>
            <person name="Vollmers J."/>
            <person name="Rivas-Marin E."/>
            <person name="Kohn T."/>
            <person name="Peeters S.H."/>
            <person name="Heuer A."/>
            <person name="Rast P."/>
            <person name="Oberbeckmann S."/>
            <person name="Bunk B."/>
            <person name="Jeske O."/>
            <person name="Meyerdierks A."/>
            <person name="Storesund J.E."/>
            <person name="Kallscheuer N."/>
            <person name="Luecker S."/>
            <person name="Lage O.M."/>
            <person name="Pohl T."/>
            <person name="Merkel B.J."/>
            <person name="Hornburger P."/>
            <person name="Mueller R.-W."/>
            <person name="Bruemmer F."/>
            <person name="Labrenz M."/>
            <person name="Spormann A.M."/>
            <person name="Op den Camp H."/>
            <person name="Overmann J."/>
            <person name="Amann R."/>
            <person name="Jetten M.S.M."/>
            <person name="Mascher T."/>
            <person name="Medema M.H."/>
            <person name="Devos D.P."/>
            <person name="Kaster A.-K."/>
            <person name="Ovreas L."/>
            <person name="Rohde M."/>
            <person name="Galperin M.Y."/>
            <person name="Jogler C."/>
        </authorList>
    </citation>
    <scope>NUCLEOTIDE SEQUENCE [LARGE SCALE GENOMIC DNA]</scope>
    <source>
        <strain evidence="9 10">Q31a</strain>
    </source>
</reference>
<evidence type="ECO:0000256" key="5">
    <source>
        <dbReference type="ARBA" id="ARBA00023239"/>
    </source>
</evidence>
<dbReference type="SUPFAM" id="SSF53613">
    <property type="entry name" value="Ribokinase-like"/>
    <property type="match status" value="1"/>
</dbReference>